<evidence type="ECO:0000256" key="6">
    <source>
        <dbReference type="ARBA" id="ARBA00022723"/>
    </source>
</evidence>
<dbReference type="FunFam" id="1.10.268.10:FF:000002">
    <property type="entry name" value="DNA topoisomerase 2"/>
    <property type="match status" value="1"/>
</dbReference>
<feature type="compositionally biased region" description="Basic and acidic residues" evidence="14">
    <location>
        <begin position="753"/>
        <end position="768"/>
    </location>
</feature>
<reference evidence="16 17" key="1">
    <citation type="submission" date="2017-12" db="EMBL/GenBank/DDBJ databases">
        <title>Hemimetabolous genomes reveal molecular basis of termite eusociality.</title>
        <authorList>
            <person name="Harrison M.C."/>
            <person name="Jongepier E."/>
            <person name="Robertson H.M."/>
            <person name="Arning N."/>
            <person name="Bitard-Feildel T."/>
            <person name="Chao H."/>
            <person name="Childers C.P."/>
            <person name="Dinh H."/>
            <person name="Doddapaneni H."/>
            <person name="Dugan S."/>
            <person name="Gowin J."/>
            <person name="Greiner C."/>
            <person name="Han Y."/>
            <person name="Hu H."/>
            <person name="Hughes D.S.T."/>
            <person name="Huylmans A.-K."/>
            <person name="Kemena C."/>
            <person name="Kremer L.P.M."/>
            <person name="Lee S.L."/>
            <person name="Lopez-Ezquerra A."/>
            <person name="Mallet L."/>
            <person name="Monroy-Kuhn J.M."/>
            <person name="Moser A."/>
            <person name="Murali S.C."/>
            <person name="Muzny D.M."/>
            <person name="Otani S."/>
            <person name="Piulachs M.-D."/>
            <person name="Poelchau M."/>
            <person name="Qu J."/>
            <person name="Schaub F."/>
            <person name="Wada-Katsumata A."/>
            <person name="Worley K.C."/>
            <person name="Xie Q."/>
            <person name="Ylla G."/>
            <person name="Poulsen M."/>
            <person name="Gibbs R.A."/>
            <person name="Schal C."/>
            <person name="Richards S."/>
            <person name="Belles X."/>
            <person name="Korb J."/>
            <person name="Bornberg-Bauer E."/>
        </authorList>
    </citation>
    <scope>NUCLEOTIDE SEQUENCE [LARGE SCALE GENOMIC DNA]</scope>
    <source>
        <tissue evidence="16">Whole body</tissue>
    </source>
</reference>
<dbReference type="FunFam" id="3.90.199.10:FF:000002">
    <property type="entry name" value="DNA topoisomerase 2"/>
    <property type="match status" value="1"/>
</dbReference>
<dbReference type="InterPro" id="IPR013757">
    <property type="entry name" value="Topo_IIA_A_a_sf"/>
</dbReference>
<evidence type="ECO:0000256" key="7">
    <source>
        <dbReference type="ARBA" id="ARBA00022741"/>
    </source>
</evidence>
<keyword evidence="17" id="KW-1185">Reference proteome</keyword>
<evidence type="ECO:0000256" key="10">
    <source>
        <dbReference type="ARBA" id="ARBA00023125"/>
    </source>
</evidence>
<feature type="region of interest" description="Disordered" evidence="14">
    <location>
        <begin position="568"/>
        <end position="594"/>
    </location>
</feature>
<dbReference type="OrthoDB" id="276498at2759"/>
<evidence type="ECO:0000259" key="15">
    <source>
        <dbReference type="PROSITE" id="PS52040"/>
    </source>
</evidence>
<evidence type="ECO:0000256" key="8">
    <source>
        <dbReference type="ARBA" id="ARBA00022840"/>
    </source>
</evidence>
<comment type="cofactor">
    <cofactor evidence="2">
        <name>Mg(2+)</name>
        <dbReference type="ChEBI" id="CHEBI:18420"/>
    </cofactor>
</comment>
<feature type="compositionally biased region" description="Basic and acidic residues" evidence="14">
    <location>
        <begin position="653"/>
        <end position="662"/>
    </location>
</feature>
<comment type="similarity">
    <text evidence="3">Belongs to the type II topoisomerase family.</text>
</comment>
<evidence type="ECO:0000256" key="1">
    <source>
        <dbReference type="ARBA" id="ARBA00000185"/>
    </source>
</evidence>
<dbReference type="GO" id="GO:0046872">
    <property type="term" value="F:metal ion binding"/>
    <property type="evidence" value="ECO:0007669"/>
    <property type="project" value="UniProtKB-KW"/>
</dbReference>
<gene>
    <name evidence="16" type="ORF">B7P43_G17195</name>
</gene>
<accession>A0A2J7QSS4</accession>
<dbReference type="Pfam" id="PF00521">
    <property type="entry name" value="DNA_topoisoIV"/>
    <property type="match status" value="1"/>
</dbReference>
<dbReference type="CDD" id="cd00187">
    <property type="entry name" value="TOP4c"/>
    <property type="match status" value="1"/>
</dbReference>
<dbReference type="GO" id="GO:0000712">
    <property type="term" value="P:resolution of meiotic recombination intermediates"/>
    <property type="evidence" value="ECO:0007669"/>
    <property type="project" value="TreeGrafter"/>
</dbReference>
<evidence type="ECO:0000256" key="9">
    <source>
        <dbReference type="ARBA" id="ARBA00023029"/>
    </source>
</evidence>
<evidence type="ECO:0000256" key="5">
    <source>
        <dbReference type="ARBA" id="ARBA00019635"/>
    </source>
</evidence>
<dbReference type="GO" id="GO:0003677">
    <property type="term" value="F:DNA binding"/>
    <property type="evidence" value="ECO:0007669"/>
    <property type="project" value="UniProtKB-UniRule"/>
</dbReference>
<dbReference type="Proteomes" id="UP000235965">
    <property type="component" value="Unassembled WGS sequence"/>
</dbReference>
<sequence length="942" mass="107084">MQRHRIKFKYGGPNDDHCINMAFSKKCAEQRKEWLTSWMEDTKRRRELGLPEQYLYEKDTKSVNYSDFVNKELVLFSNCDNERSIPSLVDGLKPGQRKVLFTCLKRADKREIKVAQLAGSVAEHSSYHHGEQSLMSTIVNLAQNFVGSNNINLLQPIGQFGTRLSGGKDSASPRYIFTLLSPLTSFIFHPHDMPLLKHNYDDSQKIEPVWYIPIIPMVLVNGADGIGTGWMTKIPNYNPREIVKNLKLMLDDQEPEPMVPWWKNFTGVVEPLVDKRYIIYGEIAVIGEDKLEITELPIGTWTQTYKESVLEPLLHGANEKTPPSITDYKEYNTDTTVKFVVTMNPEKRRAAEAEGLHKFFKLQTTVSLSSMCVFDENCCMRKFESVELIMKEFFKVRLAYYEKRKKYHEGMLQAESRRLSNQARFIIEKCDGTLVIENKKMKVMIEELKRNGYDPDPVAVWKMKQNKAEALMENEDAEGSQLDDGSDVGGGYNYLLAMALYTLTEEKKEDLLRKRDDKLTQLKILQTKSPAALWKEDLDVFLEQLDKVEAKEKEDELGVSSGKTTKVGKKFGGSKKKEMLTAAETKPSPQGRRVIPKIDVKLKEKFEKETLSKENKGKRARKEKLLIEEKDEFDMMDGNQKTLADRLGTSPEDIEKKMNAKRKEVKQRKPRKESSSRSPKKKGKGKNPWETDSEVEDEELSSEDDGVSRPPPRTTSRRTAAANIKFKYDSDDEEDDDEFELHDNSLENGGHVPVHDANLDTVKSKTLDISDTDSEFEMKNGSNKHPLSDSDDDFTSKRKPRPLKEVSSDAMFDSLISGSGTGEGIVKTAAAVLSSEEDAPPVPQKKQEALKKTTLFKSSTHESKPKKAPKKAAPKKRNVSDSDEDMFAVSKKKKSKKKVSSDEDDDEDDGYVPPPRSSASGRARKPVKYNFGDEDDDDDDDD</sequence>
<keyword evidence="9 13" id="KW-0799">Topoisomerase</keyword>
<dbReference type="PANTHER" id="PTHR10169:SF38">
    <property type="entry name" value="DNA TOPOISOMERASE 2"/>
    <property type="match status" value="1"/>
</dbReference>
<dbReference type="SUPFAM" id="SSF56719">
    <property type="entry name" value="Type II DNA topoisomerase"/>
    <property type="match status" value="1"/>
</dbReference>
<dbReference type="EMBL" id="NEVH01011228">
    <property type="protein sequence ID" value="PNF31623.1"/>
    <property type="molecule type" value="Genomic_DNA"/>
</dbReference>
<evidence type="ECO:0000256" key="4">
    <source>
        <dbReference type="ARBA" id="ARBA00012895"/>
    </source>
</evidence>
<dbReference type="Gene3D" id="3.40.50.670">
    <property type="match status" value="1"/>
</dbReference>
<dbReference type="InterPro" id="IPR013759">
    <property type="entry name" value="Topo_IIA_B_C"/>
</dbReference>
<proteinExistence type="inferred from homology"/>
<feature type="compositionally biased region" description="Acidic residues" evidence="14">
    <location>
        <begin position="932"/>
        <end position="942"/>
    </location>
</feature>
<dbReference type="GO" id="GO:0006265">
    <property type="term" value="P:DNA topological change"/>
    <property type="evidence" value="ECO:0007669"/>
    <property type="project" value="UniProtKB-UniRule"/>
</dbReference>
<dbReference type="InterPro" id="IPR002205">
    <property type="entry name" value="Topo_IIA_dom_A"/>
</dbReference>
<keyword evidence="11 13" id="KW-0413">Isomerase</keyword>
<dbReference type="PRINTS" id="PR01158">
    <property type="entry name" value="TOPISMRASEII"/>
</dbReference>
<evidence type="ECO:0000256" key="13">
    <source>
        <dbReference type="PROSITE-ProRule" id="PRU01384"/>
    </source>
</evidence>
<feature type="compositionally biased region" description="Acidic residues" evidence="14">
    <location>
        <begin position="730"/>
        <end position="740"/>
    </location>
</feature>
<protein>
    <recommendedName>
        <fullName evidence="5">DNA topoisomerase 2</fullName>
        <ecNumber evidence="4">5.6.2.2</ecNumber>
    </recommendedName>
    <alternativeName>
        <fullName evidence="12">DNA topoisomerase II</fullName>
    </alternativeName>
</protein>
<evidence type="ECO:0000256" key="14">
    <source>
        <dbReference type="SAM" id="MobiDB-lite"/>
    </source>
</evidence>
<dbReference type="FunFam" id="3.30.1360.40:FF:000003">
    <property type="entry name" value="DNA topoisomerase 2"/>
    <property type="match status" value="1"/>
</dbReference>
<evidence type="ECO:0000256" key="2">
    <source>
        <dbReference type="ARBA" id="ARBA00001946"/>
    </source>
</evidence>
<dbReference type="AlphaFoldDB" id="A0A2J7QSS4"/>
<evidence type="ECO:0000256" key="11">
    <source>
        <dbReference type="ARBA" id="ARBA00023235"/>
    </source>
</evidence>
<evidence type="ECO:0000256" key="3">
    <source>
        <dbReference type="ARBA" id="ARBA00011080"/>
    </source>
</evidence>
<dbReference type="Pfam" id="PF16898">
    <property type="entry name" value="TOPRIM_C"/>
    <property type="match status" value="1"/>
</dbReference>
<dbReference type="InterPro" id="IPR001154">
    <property type="entry name" value="TopoII_euk"/>
</dbReference>
<dbReference type="PANTHER" id="PTHR10169">
    <property type="entry name" value="DNA TOPOISOMERASE/GYRASE"/>
    <property type="match status" value="1"/>
</dbReference>
<keyword evidence="7" id="KW-0547">Nucleotide-binding</keyword>
<dbReference type="GO" id="GO:0003918">
    <property type="term" value="F:DNA topoisomerase type II (double strand cut, ATP-hydrolyzing) activity"/>
    <property type="evidence" value="ECO:0007669"/>
    <property type="project" value="UniProtKB-EC"/>
</dbReference>
<dbReference type="InterPro" id="IPR013758">
    <property type="entry name" value="Topo_IIA_A/C_ab"/>
</dbReference>
<dbReference type="GO" id="GO:0005634">
    <property type="term" value="C:nucleus"/>
    <property type="evidence" value="ECO:0007669"/>
    <property type="project" value="TreeGrafter"/>
</dbReference>
<comment type="caution">
    <text evidence="16">The sequence shown here is derived from an EMBL/GenBank/DDBJ whole genome shotgun (WGS) entry which is preliminary data.</text>
</comment>
<dbReference type="Gene3D" id="3.90.199.10">
    <property type="entry name" value="Topoisomerase II, domain 5"/>
    <property type="match status" value="1"/>
</dbReference>
<dbReference type="PROSITE" id="PS52040">
    <property type="entry name" value="TOPO_IIA"/>
    <property type="match status" value="1"/>
</dbReference>
<keyword evidence="10 13" id="KW-0238">DNA-binding</keyword>
<dbReference type="GO" id="GO:0005524">
    <property type="term" value="F:ATP binding"/>
    <property type="evidence" value="ECO:0007669"/>
    <property type="project" value="UniProtKB-KW"/>
</dbReference>
<dbReference type="Gene3D" id="1.10.268.10">
    <property type="entry name" value="Topoisomerase, domain 3"/>
    <property type="match status" value="1"/>
</dbReference>
<feature type="compositionally biased region" description="Acidic residues" evidence="14">
    <location>
        <begin position="691"/>
        <end position="705"/>
    </location>
</feature>
<evidence type="ECO:0000313" key="17">
    <source>
        <dbReference type="Proteomes" id="UP000235965"/>
    </source>
</evidence>
<dbReference type="Gene3D" id="3.30.1360.40">
    <property type="match status" value="1"/>
</dbReference>
<dbReference type="FunFam" id="3.40.50.670:FF:000001">
    <property type="entry name" value="DNA topoisomerase 2"/>
    <property type="match status" value="1"/>
</dbReference>
<organism evidence="16 17">
    <name type="scientific">Cryptotermes secundus</name>
    <dbReference type="NCBI Taxonomy" id="105785"/>
    <lineage>
        <taxon>Eukaryota</taxon>
        <taxon>Metazoa</taxon>
        <taxon>Ecdysozoa</taxon>
        <taxon>Arthropoda</taxon>
        <taxon>Hexapoda</taxon>
        <taxon>Insecta</taxon>
        <taxon>Pterygota</taxon>
        <taxon>Neoptera</taxon>
        <taxon>Polyneoptera</taxon>
        <taxon>Dictyoptera</taxon>
        <taxon>Blattodea</taxon>
        <taxon>Blattoidea</taxon>
        <taxon>Termitoidae</taxon>
        <taxon>Kalotermitidae</taxon>
        <taxon>Cryptotermitinae</taxon>
        <taxon>Cryptotermes</taxon>
    </lineage>
</organism>
<dbReference type="InterPro" id="IPR050634">
    <property type="entry name" value="DNA_Topoisomerase_II"/>
</dbReference>
<comment type="catalytic activity">
    <reaction evidence="1 13">
        <text>ATP-dependent breakage, passage and rejoining of double-stranded DNA.</text>
        <dbReference type="EC" id="5.6.2.2"/>
    </reaction>
</comment>
<dbReference type="SMART" id="SM00434">
    <property type="entry name" value="TOP4c"/>
    <property type="match status" value="1"/>
</dbReference>
<feature type="domain" description="Topo IIA-type catalytic" evidence="15">
    <location>
        <begin position="85"/>
        <end position="538"/>
    </location>
</feature>
<name>A0A2J7QSS4_9NEOP</name>
<dbReference type="EC" id="5.6.2.2" evidence="4"/>
<feature type="region of interest" description="Disordered" evidence="14">
    <location>
        <begin position="606"/>
        <end position="942"/>
    </location>
</feature>
<feature type="active site" description="O-(5'-phospho-DNA)-tyrosine intermediate" evidence="13">
    <location>
        <position position="175"/>
    </location>
</feature>
<feature type="compositionally biased region" description="Basic and acidic residues" evidence="14">
    <location>
        <begin position="606"/>
        <end position="628"/>
    </location>
</feature>
<keyword evidence="8" id="KW-0067">ATP-binding</keyword>
<dbReference type="InterPro" id="IPR031660">
    <property type="entry name" value="TOPRIM_C"/>
</dbReference>
<evidence type="ECO:0000313" key="16">
    <source>
        <dbReference type="EMBL" id="PNF31623.1"/>
    </source>
</evidence>
<dbReference type="InterPro" id="IPR013760">
    <property type="entry name" value="Topo_IIA-like_dom_sf"/>
</dbReference>
<evidence type="ECO:0000256" key="12">
    <source>
        <dbReference type="ARBA" id="ARBA00031138"/>
    </source>
</evidence>
<feature type="compositionally biased region" description="Basic residues" evidence="14">
    <location>
        <begin position="866"/>
        <end position="877"/>
    </location>
</feature>
<keyword evidence="6" id="KW-0479">Metal-binding</keyword>
<dbReference type="GO" id="GO:0000819">
    <property type="term" value="P:sister chromatid segregation"/>
    <property type="evidence" value="ECO:0007669"/>
    <property type="project" value="TreeGrafter"/>
</dbReference>